<dbReference type="GO" id="GO:0005886">
    <property type="term" value="C:plasma membrane"/>
    <property type="evidence" value="ECO:0007669"/>
    <property type="project" value="UniProtKB-SubCell"/>
</dbReference>
<protein>
    <submittedName>
        <fullName evidence="11">TRAP-type C4-dicarboxylate transport system, small permease component</fullName>
    </submittedName>
</protein>
<sequence length="164" mass="19005">MMNRLDTLFKNTCKVMEVLLILIFALLVLDVLWQVFSRYLLNRSFSWTEEFARFSLIWLAILGAAYLSAKREHLSMDFLYQKFSSAKKKKVLLLIEVCVFLFALIVMVIGGFNLVYTTLDLEQLSGTLRIPLGYVYSIFPFSGLLMMCFSIYHIAKINSNQITE</sequence>
<accession>A0A1G7E3P2</accession>
<comment type="similarity">
    <text evidence="8">Belongs to the TRAP transporter small permease family.</text>
</comment>
<name>A0A1G7E3P2_9FLAO</name>
<feature type="transmembrane region" description="Helical" evidence="9">
    <location>
        <begin position="134"/>
        <end position="155"/>
    </location>
</feature>
<comment type="subcellular location">
    <subcellularLocation>
        <location evidence="1">Cell inner membrane</location>
        <topology evidence="1">Multi-pass membrane protein</topology>
    </subcellularLocation>
</comment>
<evidence type="ECO:0000256" key="3">
    <source>
        <dbReference type="ARBA" id="ARBA00022475"/>
    </source>
</evidence>
<organism evidence="11 12">
    <name type="scientific">Cellulophaga baltica</name>
    <dbReference type="NCBI Taxonomy" id="76594"/>
    <lineage>
        <taxon>Bacteria</taxon>
        <taxon>Pseudomonadati</taxon>
        <taxon>Bacteroidota</taxon>
        <taxon>Flavobacteriia</taxon>
        <taxon>Flavobacteriales</taxon>
        <taxon>Flavobacteriaceae</taxon>
        <taxon>Cellulophaga</taxon>
    </lineage>
</organism>
<dbReference type="InterPro" id="IPR055348">
    <property type="entry name" value="DctQ"/>
</dbReference>
<dbReference type="Proteomes" id="UP000182114">
    <property type="component" value="Unassembled WGS sequence"/>
</dbReference>
<dbReference type="PANTHER" id="PTHR35011">
    <property type="entry name" value="2,3-DIKETO-L-GULONATE TRAP TRANSPORTER SMALL PERMEASE PROTEIN YIAM"/>
    <property type="match status" value="1"/>
</dbReference>
<dbReference type="AlphaFoldDB" id="A0A1G7E3P2"/>
<evidence type="ECO:0000313" key="12">
    <source>
        <dbReference type="Proteomes" id="UP000182114"/>
    </source>
</evidence>
<proteinExistence type="inferred from homology"/>
<evidence type="ECO:0000256" key="8">
    <source>
        <dbReference type="ARBA" id="ARBA00038436"/>
    </source>
</evidence>
<keyword evidence="3" id="KW-1003">Cell membrane</keyword>
<dbReference type="InterPro" id="IPR007387">
    <property type="entry name" value="TRAP_DctQ"/>
</dbReference>
<keyword evidence="7 9" id="KW-0472">Membrane</keyword>
<reference evidence="12" key="1">
    <citation type="submission" date="2016-10" db="EMBL/GenBank/DDBJ databases">
        <authorList>
            <person name="Varghese N."/>
            <person name="Submissions S."/>
        </authorList>
    </citation>
    <scope>NUCLEOTIDE SEQUENCE [LARGE SCALE GENOMIC DNA]</scope>
    <source>
        <strain evidence="12">DSM 24729</strain>
    </source>
</reference>
<evidence type="ECO:0000256" key="1">
    <source>
        <dbReference type="ARBA" id="ARBA00004429"/>
    </source>
</evidence>
<gene>
    <name evidence="11" type="ORF">SAMN04487992_10273</name>
</gene>
<dbReference type="RefSeq" id="WP_254788216.1">
    <property type="nucleotide sequence ID" value="NZ_FNBD01000002.1"/>
</dbReference>
<keyword evidence="6 9" id="KW-1133">Transmembrane helix</keyword>
<dbReference type="PANTHER" id="PTHR35011:SF2">
    <property type="entry name" value="2,3-DIKETO-L-GULONATE TRAP TRANSPORTER SMALL PERMEASE PROTEIN YIAM"/>
    <property type="match status" value="1"/>
</dbReference>
<evidence type="ECO:0000256" key="9">
    <source>
        <dbReference type="SAM" id="Phobius"/>
    </source>
</evidence>
<dbReference type="GO" id="GO:0022857">
    <property type="term" value="F:transmembrane transporter activity"/>
    <property type="evidence" value="ECO:0007669"/>
    <property type="project" value="TreeGrafter"/>
</dbReference>
<evidence type="ECO:0000256" key="5">
    <source>
        <dbReference type="ARBA" id="ARBA00022692"/>
    </source>
</evidence>
<feature type="transmembrane region" description="Helical" evidence="9">
    <location>
        <begin position="12"/>
        <end position="36"/>
    </location>
</feature>
<evidence type="ECO:0000256" key="7">
    <source>
        <dbReference type="ARBA" id="ARBA00023136"/>
    </source>
</evidence>
<dbReference type="eggNOG" id="COG3090">
    <property type="taxonomic scope" value="Bacteria"/>
</dbReference>
<evidence type="ECO:0000313" key="11">
    <source>
        <dbReference type="EMBL" id="SDE58333.1"/>
    </source>
</evidence>
<evidence type="ECO:0000256" key="2">
    <source>
        <dbReference type="ARBA" id="ARBA00022448"/>
    </source>
</evidence>
<evidence type="ECO:0000256" key="4">
    <source>
        <dbReference type="ARBA" id="ARBA00022519"/>
    </source>
</evidence>
<keyword evidence="4" id="KW-0997">Cell inner membrane</keyword>
<dbReference type="Pfam" id="PF04290">
    <property type="entry name" value="DctQ"/>
    <property type="match status" value="1"/>
</dbReference>
<evidence type="ECO:0000256" key="6">
    <source>
        <dbReference type="ARBA" id="ARBA00022989"/>
    </source>
</evidence>
<dbReference type="GO" id="GO:0015740">
    <property type="term" value="P:C4-dicarboxylate transport"/>
    <property type="evidence" value="ECO:0007669"/>
    <property type="project" value="TreeGrafter"/>
</dbReference>
<feature type="transmembrane region" description="Helical" evidence="9">
    <location>
        <begin position="51"/>
        <end position="69"/>
    </location>
</feature>
<feature type="domain" description="Tripartite ATP-independent periplasmic transporters DctQ component" evidence="10">
    <location>
        <begin position="28"/>
        <end position="155"/>
    </location>
</feature>
<keyword evidence="2" id="KW-0813">Transport</keyword>
<keyword evidence="12" id="KW-1185">Reference proteome</keyword>
<keyword evidence="5 9" id="KW-0812">Transmembrane</keyword>
<evidence type="ECO:0000259" key="10">
    <source>
        <dbReference type="Pfam" id="PF04290"/>
    </source>
</evidence>
<feature type="transmembrane region" description="Helical" evidence="9">
    <location>
        <begin position="90"/>
        <end position="114"/>
    </location>
</feature>
<dbReference type="EMBL" id="FNBD01000002">
    <property type="protein sequence ID" value="SDE58333.1"/>
    <property type="molecule type" value="Genomic_DNA"/>
</dbReference>